<sequence>MAGNKVDGLCCNPLWWSGLCQPCHWLLHDESARKSESFSGFIGSRVLLKDSYKTGYLANREKVTKQFNPSNFFASGNTGALTSLHTVKK</sequence>
<proteinExistence type="predicted"/>
<name>A0AAP0RRH4_LIQFO</name>
<gene>
    <name evidence="1" type="ORF">L1049_011393</name>
</gene>
<accession>A0AAP0RRH4</accession>
<comment type="caution">
    <text evidence="1">The sequence shown here is derived from an EMBL/GenBank/DDBJ whole genome shotgun (WGS) entry which is preliminary data.</text>
</comment>
<dbReference type="EMBL" id="JBBPBK010000006">
    <property type="protein sequence ID" value="KAK9283161.1"/>
    <property type="molecule type" value="Genomic_DNA"/>
</dbReference>
<dbReference type="AlphaFoldDB" id="A0AAP0RRH4"/>
<evidence type="ECO:0000313" key="2">
    <source>
        <dbReference type="Proteomes" id="UP001415857"/>
    </source>
</evidence>
<keyword evidence="2" id="KW-1185">Reference proteome</keyword>
<reference evidence="1 2" key="1">
    <citation type="journal article" date="2024" name="Plant J.">
        <title>Genome sequences and population genomics reveal climatic adaptation and genomic divergence between two closely related sweetgum species.</title>
        <authorList>
            <person name="Xu W.Q."/>
            <person name="Ren C.Q."/>
            <person name="Zhang X.Y."/>
            <person name="Comes H.P."/>
            <person name="Liu X.H."/>
            <person name="Li Y.G."/>
            <person name="Kettle C.J."/>
            <person name="Jalonen R."/>
            <person name="Gaisberger H."/>
            <person name="Ma Y.Z."/>
            <person name="Qiu Y.X."/>
        </authorList>
    </citation>
    <scope>NUCLEOTIDE SEQUENCE [LARGE SCALE GENOMIC DNA]</scope>
    <source>
        <strain evidence="1">Hangzhou</strain>
    </source>
</reference>
<organism evidence="1 2">
    <name type="scientific">Liquidambar formosana</name>
    <name type="common">Formosan gum</name>
    <dbReference type="NCBI Taxonomy" id="63359"/>
    <lineage>
        <taxon>Eukaryota</taxon>
        <taxon>Viridiplantae</taxon>
        <taxon>Streptophyta</taxon>
        <taxon>Embryophyta</taxon>
        <taxon>Tracheophyta</taxon>
        <taxon>Spermatophyta</taxon>
        <taxon>Magnoliopsida</taxon>
        <taxon>eudicotyledons</taxon>
        <taxon>Gunneridae</taxon>
        <taxon>Pentapetalae</taxon>
        <taxon>Saxifragales</taxon>
        <taxon>Altingiaceae</taxon>
        <taxon>Liquidambar</taxon>
    </lineage>
</organism>
<protein>
    <submittedName>
        <fullName evidence="1">Uncharacterized protein</fullName>
    </submittedName>
</protein>
<dbReference type="Proteomes" id="UP001415857">
    <property type="component" value="Unassembled WGS sequence"/>
</dbReference>
<evidence type="ECO:0000313" key="1">
    <source>
        <dbReference type="EMBL" id="KAK9283161.1"/>
    </source>
</evidence>